<dbReference type="EMBL" id="JBHTMV010000002">
    <property type="protein sequence ID" value="MFD1292660.1"/>
    <property type="molecule type" value="Genomic_DNA"/>
</dbReference>
<keyword evidence="2" id="KW-1185">Reference proteome</keyword>
<dbReference type="Pfam" id="PF13481">
    <property type="entry name" value="AAA_25"/>
    <property type="match status" value="1"/>
</dbReference>
<evidence type="ECO:0000313" key="1">
    <source>
        <dbReference type="EMBL" id="MFD1292660.1"/>
    </source>
</evidence>
<protein>
    <submittedName>
        <fullName evidence="1">AAA family ATPase</fullName>
    </submittedName>
</protein>
<gene>
    <name evidence="1" type="ORF">ACFQ5N_02320</name>
</gene>
<dbReference type="SUPFAM" id="SSF52540">
    <property type="entry name" value="P-loop containing nucleoside triphosphate hydrolases"/>
    <property type="match status" value="1"/>
</dbReference>
<evidence type="ECO:0000313" key="2">
    <source>
        <dbReference type="Proteomes" id="UP001597241"/>
    </source>
</evidence>
<comment type="caution">
    <text evidence="1">The sequence shown here is derived from an EMBL/GenBank/DDBJ whole genome shotgun (WGS) entry which is preliminary data.</text>
</comment>
<proteinExistence type="predicted"/>
<dbReference type="RefSeq" id="WP_386807389.1">
    <property type="nucleotide sequence ID" value="NZ_JBHTMV010000002.1"/>
</dbReference>
<reference evidence="2" key="1">
    <citation type="journal article" date="2019" name="Int. J. Syst. Evol. Microbiol.">
        <title>The Global Catalogue of Microorganisms (GCM) 10K type strain sequencing project: providing services to taxonomists for standard genome sequencing and annotation.</title>
        <authorList>
            <consortium name="The Broad Institute Genomics Platform"/>
            <consortium name="The Broad Institute Genome Sequencing Center for Infectious Disease"/>
            <person name="Wu L."/>
            <person name="Ma J."/>
        </authorList>
    </citation>
    <scope>NUCLEOTIDE SEQUENCE [LARGE SCALE GENOMIC DNA]</scope>
    <source>
        <strain evidence="2">CCUG 62221</strain>
    </source>
</reference>
<dbReference type="Gene3D" id="3.40.50.300">
    <property type="entry name" value="P-loop containing nucleotide triphosphate hydrolases"/>
    <property type="match status" value="1"/>
</dbReference>
<dbReference type="Proteomes" id="UP001597241">
    <property type="component" value="Unassembled WGS sequence"/>
</dbReference>
<name>A0ABW3WMW4_9FLAO</name>
<dbReference type="InterPro" id="IPR027417">
    <property type="entry name" value="P-loop_NTPase"/>
</dbReference>
<accession>A0ABW3WMW4</accession>
<sequence length="271" mass="30384">MELVKLNTTPTKTVDALKLADYRIKASDPIPGNVYVAEIKNTKKFSRKNISAWKGKAKAKKTFAMTMWGSSIIAGLDLYTTFRSYKKNQLLWIDTEMSPVDAQRVAIRMEKLTGNTDNLFLYGFRPLSPAQRIEKIEEALKLHKPDVLVIDGVRDLVWNINDPVESTTVVTLIMKWSFDYDMHIAVVIHQNNEGGARGHIGTELENKAETVIGVVRDETDINISEISESFGRGKGFDPFEFFIDDDGVPVVGGVDLDNSFPVIDPEEDAPF</sequence>
<organism evidence="1 2">
    <name type="scientific">Lutibacter holmesii</name>
    <dbReference type="NCBI Taxonomy" id="1137985"/>
    <lineage>
        <taxon>Bacteria</taxon>
        <taxon>Pseudomonadati</taxon>
        <taxon>Bacteroidota</taxon>
        <taxon>Flavobacteriia</taxon>
        <taxon>Flavobacteriales</taxon>
        <taxon>Flavobacteriaceae</taxon>
        <taxon>Lutibacter</taxon>
    </lineage>
</organism>